<dbReference type="AlphaFoldDB" id="D3BRC1"/>
<keyword evidence="1" id="KW-0472">Membrane</keyword>
<dbReference type="InParanoid" id="D3BRC1"/>
<organism evidence="3 4">
    <name type="scientific">Heterostelium pallidum (strain ATCC 26659 / Pp 5 / PN500)</name>
    <name type="common">Cellular slime mold</name>
    <name type="synonym">Polysphondylium pallidum</name>
    <dbReference type="NCBI Taxonomy" id="670386"/>
    <lineage>
        <taxon>Eukaryota</taxon>
        <taxon>Amoebozoa</taxon>
        <taxon>Evosea</taxon>
        <taxon>Eumycetozoa</taxon>
        <taxon>Dictyostelia</taxon>
        <taxon>Acytosteliales</taxon>
        <taxon>Acytosteliaceae</taxon>
        <taxon>Heterostelium</taxon>
    </lineage>
</organism>
<dbReference type="EMBL" id="ADBJ01000050">
    <property type="protein sequence ID" value="EFA75953.1"/>
    <property type="molecule type" value="Genomic_DNA"/>
</dbReference>
<keyword evidence="2" id="KW-0732">Signal</keyword>
<feature type="transmembrane region" description="Helical" evidence="1">
    <location>
        <begin position="191"/>
        <end position="210"/>
    </location>
</feature>
<reference evidence="3 4" key="1">
    <citation type="journal article" date="2011" name="Genome Res.">
        <title>Phylogeny-wide analysis of social amoeba genomes highlights ancient origins for complex intercellular communication.</title>
        <authorList>
            <person name="Heidel A.J."/>
            <person name="Lawal H.M."/>
            <person name="Felder M."/>
            <person name="Schilde C."/>
            <person name="Helps N.R."/>
            <person name="Tunggal B."/>
            <person name="Rivero F."/>
            <person name="John U."/>
            <person name="Schleicher M."/>
            <person name="Eichinger L."/>
            <person name="Platzer M."/>
            <person name="Noegel A.A."/>
            <person name="Schaap P."/>
            <person name="Gloeckner G."/>
        </authorList>
    </citation>
    <scope>NUCLEOTIDE SEQUENCE [LARGE SCALE GENOMIC DNA]</scope>
    <source>
        <strain evidence="4">ATCC 26659 / Pp 5 / PN500</strain>
    </source>
</reference>
<dbReference type="GeneID" id="31365998"/>
<feature type="signal peptide" evidence="2">
    <location>
        <begin position="1"/>
        <end position="21"/>
    </location>
</feature>
<keyword evidence="4" id="KW-1185">Reference proteome</keyword>
<dbReference type="RefSeq" id="XP_020428087.1">
    <property type="nucleotide sequence ID" value="XM_020581300.1"/>
</dbReference>
<comment type="caution">
    <text evidence="3">The sequence shown here is derived from an EMBL/GenBank/DDBJ whole genome shotgun (WGS) entry which is preliminary data.</text>
</comment>
<feature type="chain" id="PRO_5003041961" evidence="2">
    <location>
        <begin position="22"/>
        <end position="211"/>
    </location>
</feature>
<protein>
    <submittedName>
        <fullName evidence="3">Uncharacterized protein</fullName>
    </submittedName>
</protein>
<keyword evidence="1" id="KW-1133">Transmembrane helix</keyword>
<keyword evidence="1" id="KW-0812">Transmembrane</keyword>
<name>D3BRC1_HETP5</name>
<accession>D3BRC1</accession>
<proteinExistence type="predicted"/>
<dbReference type="Proteomes" id="UP000001396">
    <property type="component" value="Unassembled WGS sequence"/>
</dbReference>
<sequence>MKCNIKIIIFLIFIFCQHVYCKISLVSNDTGVWMPLKSIEIGDQFSYTATIDKDKNESFRIIYETSKDQSYTTVLSIHSTDQKNQKSMFVWTGQDSLPVVYYYGLTPLNKSIDCNTKNIDLTIKSDTAGSSASSVTYVISLYSQEYLPCSTNPNNNTVTKTPVNPEDSSHVAKETTAATTTTNTNDKNNSIFLLPSFIVVFCSILILNIFI</sequence>
<evidence type="ECO:0000313" key="3">
    <source>
        <dbReference type="EMBL" id="EFA75953.1"/>
    </source>
</evidence>
<gene>
    <name evidence="3" type="ORF">PPL_10529</name>
</gene>
<evidence type="ECO:0000256" key="1">
    <source>
        <dbReference type="SAM" id="Phobius"/>
    </source>
</evidence>
<evidence type="ECO:0000313" key="4">
    <source>
        <dbReference type="Proteomes" id="UP000001396"/>
    </source>
</evidence>
<evidence type="ECO:0000256" key="2">
    <source>
        <dbReference type="SAM" id="SignalP"/>
    </source>
</evidence>